<organism evidence="1 2">
    <name type="scientific">Sphagnurus paluster</name>
    <dbReference type="NCBI Taxonomy" id="117069"/>
    <lineage>
        <taxon>Eukaryota</taxon>
        <taxon>Fungi</taxon>
        <taxon>Dikarya</taxon>
        <taxon>Basidiomycota</taxon>
        <taxon>Agaricomycotina</taxon>
        <taxon>Agaricomycetes</taxon>
        <taxon>Agaricomycetidae</taxon>
        <taxon>Agaricales</taxon>
        <taxon>Tricholomatineae</taxon>
        <taxon>Lyophyllaceae</taxon>
        <taxon>Sphagnurus</taxon>
    </lineage>
</organism>
<dbReference type="Proteomes" id="UP000717328">
    <property type="component" value="Unassembled WGS sequence"/>
</dbReference>
<evidence type="ECO:0000313" key="1">
    <source>
        <dbReference type="EMBL" id="KAG5635004.1"/>
    </source>
</evidence>
<sequence length="595" mass="65798">MATFPYSEAELKQVGLLGDELSIRTLECFNLQTQLYESPDSPPSISSEARVFSEFGPSRFESLSYYNGITAGDDHPLLIYRSNYNTTSFKRPTGRFASLPVKSVHGVFNTPLNQGNIWVTVGLEIVNLIKARKISLTSVNPARFFTHPVEDGEEGSLGPVVIWIGVKPGTTSPEMAHDASQEILALLKSKGIEGIVVEWKESVLQRLAGRPLLPAVGNSDATQNVRRFLTPLHGVSLAAQDLDRDDVEGTLTLWFHENLGQDGKPSDKVFGVTTCHVLRKNTTVDYELRDGAPRSYVRICGNRRFDRGLNETTEEIANRGRAAEALTRELTTWRAKERTPESIEEVEHTEWNLAQEAKADIKLWAFLTDARLNWSHKNLDRNIGYTQFAPAITVDVEGGTRFISDWGAFVAAEGKVKDTFEGNVVYIGTKYAPRQLVKMLYPFGDVPPSYKLPEEGKFRIVGWSTLDELAIPDGTDSEHHRFVTVGKDGNASDLTIGQYAGLVSFTENDAGVTSIEIAIYNAGRKTADDFSEPGDSGALVWRMKNGEGYIVGQLHSGENKGGSSSNHVSYCTPGEKLLANIKAKFPHADFFRTTW</sequence>
<reference evidence="1" key="2">
    <citation type="submission" date="2021-10" db="EMBL/GenBank/DDBJ databases">
        <title>Phylogenomics reveals ancestral predisposition of the termite-cultivated fungus Termitomyces towards a domesticated lifestyle.</title>
        <authorList>
            <person name="Auxier B."/>
            <person name="Grum-Grzhimaylo A."/>
            <person name="Cardenas M.E."/>
            <person name="Lodge J.D."/>
            <person name="Laessoe T."/>
            <person name="Pedersen O."/>
            <person name="Smith M.E."/>
            <person name="Kuyper T.W."/>
            <person name="Franco-Molano E.A."/>
            <person name="Baroni T.J."/>
            <person name="Aanen D.K."/>
        </authorList>
    </citation>
    <scope>NUCLEOTIDE SEQUENCE</scope>
    <source>
        <strain evidence="1">D49</strain>
    </source>
</reference>
<evidence type="ECO:0000313" key="2">
    <source>
        <dbReference type="Proteomes" id="UP000717328"/>
    </source>
</evidence>
<protein>
    <submittedName>
        <fullName evidence="1">Uncharacterized protein</fullName>
    </submittedName>
</protein>
<keyword evidence="2" id="KW-1185">Reference proteome</keyword>
<dbReference type="OrthoDB" id="5424209at2759"/>
<proteinExistence type="predicted"/>
<reference evidence="1" key="1">
    <citation type="submission" date="2021-02" db="EMBL/GenBank/DDBJ databases">
        <authorList>
            <person name="Nieuwenhuis M."/>
            <person name="Van De Peppel L.J.J."/>
        </authorList>
    </citation>
    <scope>NUCLEOTIDE SEQUENCE</scope>
    <source>
        <strain evidence="1">D49</strain>
    </source>
</reference>
<dbReference type="EMBL" id="JABCKI010006207">
    <property type="protein sequence ID" value="KAG5635004.1"/>
    <property type="molecule type" value="Genomic_DNA"/>
</dbReference>
<comment type="caution">
    <text evidence="1">The sequence shown here is derived from an EMBL/GenBank/DDBJ whole genome shotgun (WGS) entry which is preliminary data.</text>
</comment>
<dbReference type="AlphaFoldDB" id="A0A9P7FN38"/>
<name>A0A9P7FN38_9AGAR</name>
<gene>
    <name evidence="1" type="ORF">H0H81_012740</name>
</gene>
<accession>A0A9P7FN38</accession>